<proteinExistence type="predicted"/>
<evidence type="ECO:0000313" key="3">
    <source>
        <dbReference type="Proteomes" id="UP000657592"/>
    </source>
</evidence>
<dbReference type="Proteomes" id="UP000657592">
    <property type="component" value="Unassembled WGS sequence"/>
</dbReference>
<comment type="caution">
    <text evidence="2">The sequence shown here is derived from an EMBL/GenBank/DDBJ whole genome shotgun (WGS) entry which is preliminary data.</text>
</comment>
<evidence type="ECO:0000259" key="1">
    <source>
        <dbReference type="Pfam" id="PF25355"/>
    </source>
</evidence>
<evidence type="ECO:0000313" key="2">
    <source>
        <dbReference type="EMBL" id="GGH36439.1"/>
    </source>
</evidence>
<reference evidence="2" key="1">
    <citation type="journal article" date="2014" name="Int. J. Syst. Evol. Microbiol.">
        <title>Complete genome sequence of Corynebacterium casei LMG S-19264T (=DSM 44701T), isolated from a smear-ripened cheese.</title>
        <authorList>
            <consortium name="US DOE Joint Genome Institute (JGI-PGF)"/>
            <person name="Walter F."/>
            <person name="Albersmeier A."/>
            <person name="Kalinowski J."/>
            <person name="Ruckert C."/>
        </authorList>
    </citation>
    <scope>NUCLEOTIDE SEQUENCE</scope>
    <source>
        <strain evidence="2">CGMCC 1.15794</strain>
    </source>
</reference>
<accession>A0A917ID71</accession>
<dbReference type="EMBL" id="BMJY01000002">
    <property type="protein sequence ID" value="GGH36439.1"/>
    <property type="molecule type" value="Genomic_DNA"/>
</dbReference>
<organism evidence="2 3">
    <name type="scientific">Microbacterium album</name>
    <dbReference type="NCBI Taxonomy" id="2053191"/>
    <lineage>
        <taxon>Bacteria</taxon>
        <taxon>Bacillati</taxon>
        <taxon>Actinomycetota</taxon>
        <taxon>Actinomycetes</taxon>
        <taxon>Micrococcales</taxon>
        <taxon>Microbacteriaceae</taxon>
        <taxon>Microbacterium</taxon>
    </lineage>
</organism>
<dbReference type="Pfam" id="PF25355">
    <property type="entry name" value="DUF7882"/>
    <property type="match status" value="1"/>
</dbReference>
<dbReference type="AlphaFoldDB" id="A0A917ID71"/>
<dbReference type="InterPro" id="IPR057204">
    <property type="entry name" value="DUF7882"/>
</dbReference>
<dbReference type="RefSeq" id="WP_188754738.1">
    <property type="nucleotide sequence ID" value="NZ_BMJY01000002.1"/>
</dbReference>
<feature type="domain" description="DUF7882" evidence="1">
    <location>
        <begin position="1"/>
        <end position="97"/>
    </location>
</feature>
<reference evidence="2" key="2">
    <citation type="submission" date="2020-09" db="EMBL/GenBank/DDBJ databases">
        <authorList>
            <person name="Sun Q."/>
            <person name="Zhou Y."/>
        </authorList>
    </citation>
    <scope>NUCLEOTIDE SEQUENCE</scope>
    <source>
        <strain evidence="2">CGMCC 1.15794</strain>
    </source>
</reference>
<gene>
    <name evidence="2" type="ORF">GCM10010921_05590</name>
</gene>
<keyword evidence="3" id="KW-1185">Reference proteome</keyword>
<sequence>MGALIYDTTGPPITIDDRALSHLKVVIIAKLRRQESFSVSWRHPEGQDGGRTTIWLNPSMAIRFVFDDPHPPELNRRWLAEMAESANMLGGVTLSEEQVLPE</sequence>
<name>A0A917ID71_9MICO</name>
<protein>
    <recommendedName>
        <fullName evidence="1">DUF7882 domain-containing protein</fullName>
    </recommendedName>
</protein>